<dbReference type="SUPFAM" id="SSF48264">
    <property type="entry name" value="Cytochrome P450"/>
    <property type="match status" value="1"/>
</dbReference>
<dbReference type="Proteomes" id="UP001324427">
    <property type="component" value="Unassembled WGS sequence"/>
</dbReference>
<comment type="caution">
    <text evidence="8">The sequence shown here is derived from an EMBL/GenBank/DDBJ whole genome shotgun (WGS) entry which is preliminary data.</text>
</comment>
<keyword evidence="3 6" id="KW-0560">Oxidoreductase</keyword>
<evidence type="ECO:0000256" key="6">
    <source>
        <dbReference type="RuleBase" id="RU000461"/>
    </source>
</evidence>
<evidence type="ECO:0008006" key="10">
    <source>
        <dbReference type="Google" id="ProtNLM"/>
    </source>
</evidence>
<evidence type="ECO:0000256" key="3">
    <source>
        <dbReference type="ARBA" id="ARBA00023002"/>
    </source>
</evidence>
<dbReference type="InterPro" id="IPR050364">
    <property type="entry name" value="Cytochrome_P450_fung"/>
</dbReference>
<accession>A0AAV9JIP6</accession>
<comment type="cofactor">
    <cofactor evidence="5">
        <name>heme</name>
        <dbReference type="ChEBI" id="CHEBI:30413"/>
    </cofactor>
</comment>
<keyword evidence="7" id="KW-0812">Transmembrane</keyword>
<evidence type="ECO:0000256" key="5">
    <source>
        <dbReference type="PIRSR" id="PIRSR602401-1"/>
    </source>
</evidence>
<keyword evidence="2 5" id="KW-0479">Metal-binding</keyword>
<dbReference type="PRINTS" id="PR00463">
    <property type="entry name" value="EP450I"/>
</dbReference>
<keyword evidence="5 6" id="KW-0349">Heme</keyword>
<evidence type="ECO:0000313" key="9">
    <source>
        <dbReference type="Proteomes" id="UP001324427"/>
    </source>
</evidence>
<dbReference type="Gene3D" id="1.10.630.10">
    <property type="entry name" value="Cytochrome P450"/>
    <property type="match status" value="1"/>
</dbReference>
<dbReference type="GO" id="GO:0020037">
    <property type="term" value="F:heme binding"/>
    <property type="evidence" value="ECO:0007669"/>
    <property type="project" value="InterPro"/>
</dbReference>
<dbReference type="InterPro" id="IPR017972">
    <property type="entry name" value="Cyt_P450_CS"/>
</dbReference>
<dbReference type="GO" id="GO:0004497">
    <property type="term" value="F:monooxygenase activity"/>
    <property type="evidence" value="ECO:0007669"/>
    <property type="project" value="UniProtKB-KW"/>
</dbReference>
<keyword evidence="7" id="KW-1133">Transmembrane helix</keyword>
<proteinExistence type="inferred from homology"/>
<dbReference type="GO" id="GO:0016705">
    <property type="term" value="F:oxidoreductase activity, acting on paired donors, with incorporation or reduction of molecular oxygen"/>
    <property type="evidence" value="ECO:0007669"/>
    <property type="project" value="InterPro"/>
</dbReference>
<keyword evidence="9" id="KW-1185">Reference proteome</keyword>
<dbReference type="AlphaFoldDB" id="A0AAV9JIP6"/>
<organism evidence="8 9">
    <name type="scientific">Oleoguttula mirabilis</name>
    <dbReference type="NCBI Taxonomy" id="1507867"/>
    <lineage>
        <taxon>Eukaryota</taxon>
        <taxon>Fungi</taxon>
        <taxon>Dikarya</taxon>
        <taxon>Ascomycota</taxon>
        <taxon>Pezizomycotina</taxon>
        <taxon>Dothideomycetes</taxon>
        <taxon>Dothideomycetidae</taxon>
        <taxon>Mycosphaerellales</taxon>
        <taxon>Teratosphaeriaceae</taxon>
        <taxon>Oleoguttula</taxon>
    </lineage>
</organism>
<evidence type="ECO:0000313" key="8">
    <source>
        <dbReference type="EMBL" id="KAK4545116.1"/>
    </source>
</evidence>
<sequence length="555" mass="62807">MFDALLLPDGLSDLHISLRLALVLLSATAVYYVALSIQQRIKDSKLLPLPPGPTGLPFIGNLLDILKEVGLGSQHLLFEKWARQYGELYKVKVGPFTQYMVNTDQAVKAIFDKPAAVSANRPRWIVSNEHICNQWNLLLVNGDLPRWKHQRKVIASNVGSIPKADAAVPLLDYESLKFLHEVSNNITVQQTSQRLWKAMMRYTYSAFTSQMFGLDIPDSSNEAIHYIHETGTAQIIGTLPGSYIVDIFPVLERLPMALKPWAREGSARFKRDVDWCTERMRRIQHMDPNEKGVLVKESLLSKTLEDHKNLGFETKEEGAYLCLMLTIGAADTSQVSTWGFLEAMLRYPDIQSKAQGILDEALGDRLPTWDDYERIPYIRCLVKETWRWRPPVGLGHPHVTTDDIVYNNMRIPKGSRVHLNGWALGHDPARHKDPDSFLPERYESDHTSALQSINSADVNKRDHFAFGAGRRICPGYNVAERSLALAIMRMLWAFDVKPSPHAKFPLTSLDWRGTFPGLPGPDMPITMVPRSQEKVRLIGEALKNADTERVPMQPM</sequence>
<evidence type="ECO:0000256" key="2">
    <source>
        <dbReference type="ARBA" id="ARBA00022723"/>
    </source>
</evidence>
<dbReference type="EMBL" id="JAVFHQ010000021">
    <property type="protein sequence ID" value="KAK4545116.1"/>
    <property type="molecule type" value="Genomic_DNA"/>
</dbReference>
<comment type="similarity">
    <text evidence="1 6">Belongs to the cytochrome P450 family.</text>
</comment>
<keyword evidence="6" id="KW-0503">Monooxygenase</keyword>
<evidence type="ECO:0000256" key="7">
    <source>
        <dbReference type="SAM" id="Phobius"/>
    </source>
</evidence>
<dbReference type="InterPro" id="IPR001128">
    <property type="entry name" value="Cyt_P450"/>
</dbReference>
<keyword evidence="4 5" id="KW-0408">Iron</keyword>
<feature type="transmembrane region" description="Helical" evidence="7">
    <location>
        <begin position="16"/>
        <end position="35"/>
    </location>
</feature>
<protein>
    <recommendedName>
        <fullName evidence="10">Cytochrome P450</fullName>
    </recommendedName>
</protein>
<dbReference type="InterPro" id="IPR002401">
    <property type="entry name" value="Cyt_P450_E_grp-I"/>
</dbReference>
<dbReference type="InterPro" id="IPR036396">
    <property type="entry name" value="Cyt_P450_sf"/>
</dbReference>
<gene>
    <name evidence="8" type="ORF">LTR36_003667</name>
</gene>
<evidence type="ECO:0000256" key="1">
    <source>
        <dbReference type="ARBA" id="ARBA00010617"/>
    </source>
</evidence>
<name>A0AAV9JIP6_9PEZI</name>
<dbReference type="PANTHER" id="PTHR46300:SF11">
    <property type="entry name" value="OXIDOREDUCTASE, PUTATIVE-RELATED"/>
    <property type="match status" value="1"/>
</dbReference>
<evidence type="ECO:0000256" key="4">
    <source>
        <dbReference type="ARBA" id="ARBA00023004"/>
    </source>
</evidence>
<reference evidence="8 9" key="1">
    <citation type="submission" date="2021-11" db="EMBL/GenBank/DDBJ databases">
        <title>Black yeast isolated from Biological Soil Crust.</title>
        <authorList>
            <person name="Kurbessoian T."/>
        </authorList>
    </citation>
    <scope>NUCLEOTIDE SEQUENCE [LARGE SCALE GENOMIC DNA]</scope>
    <source>
        <strain evidence="8 9">CCFEE 5522</strain>
    </source>
</reference>
<keyword evidence="7" id="KW-0472">Membrane</keyword>
<dbReference type="PROSITE" id="PS00086">
    <property type="entry name" value="CYTOCHROME_P450"/>
    <property type="match status" value="1"/>
</dbReference>
<dbReference type="GO" id="GO:0005506">
    <property type="term" value="F:iron ion binding"/>
    <property type="evidence" value="ECO:0007669"/>
    <property type="project" value="InterPro"/>
</dbReference>
<dbReference type="Pfam" id="PF00067">
    <property type="entry name" value="p450"/>
    <property type="match status" value="1"/>
</dbReference>
<dbReference type="PANTHER" id="PTHR46300">
    <property type="entry name" value="P450, PUTATIVE (EUROFUNG)-RELATED-RELATED"/>
    <property type="match status" value="1"/>
</dbReference>
<feature type="binding site" description="axial binding residue" evidence="5">
    <location>
        <position position="473"/>
    </location>
    <ligand>
        <name>heme</name>
        <dbReference type="ChEBI" id="CHEBI:30413"/>
    </ligand>
    <ligandPart>
        <name>Fe</name>
        <dbReference type="ChEBI" id="CHEBI:18248"/>
    </ligandPart>
</feature>